<dbReference type="EMBL" id="CM055731">
    <property type="protein sequence ID" value="KAJ8012637.1"/>
    <property type="molecule type" value="Genomic_DNA"/>
</dbReference>
<evidence type="ECO:0000313" key="2">
    <source>
        <dbReference type="Proteomes" id="UP001157502"/>
    </source>
</evidence>
<comment type="caution">
    <text evidence="1">The sequence shown here is derived from an EMBL/GenBank/DDBJ whole genome shotgun (WGS) entry which is preliminary data.</text>
</comment>
<reference evidence="1" key="1">
    <citation type="submission" date="2021-05" db="EMBL/GenBank/DDBJ databases">
        <authorList>
            <person name="Pan Q."/>
            <person name="Jouanno E."/>
            <person name="Zahm M."/>
            <person name="Klopp C."/>
            <person name="Cabau C."/>
            <person name="Louis A."/>
            <person name="Berthelot C."/>
            <person name="Parey E."/>
            <person name="Roest Crollius H."/>
            <person name="Montfort J."/>
            <person name="Robinson-Rechavi M."/>
            <person name="Bouchez O."/>
            <person name="Lampietro C."/>
            <person name="Lopez Roques C."/>
            <person name="Donnadieu C."/>
            <person name="Postlethwait J."/>
            <person name="Bobe J."/>
            <person name="Dillon D."/>
            <person name="Chandos A."/>
            <person name="von Hippel F."/>
            <person name="Guiguen Y."/>
        </authorList>
    </citation>
    <scope>NUCLEOTIDE SEQUENCE</scope>
    <source>
        <strain evidence="1">YG-Jan2019</strain>
    </source>
</reference>
<keyword evidence="2" id="KW-1185">Reference proteome</keyword>
<gene>
    <name evidence="1" type="ORF">DPEC_G00044960</name>
</gene>
<accession>A0ACC2H9T1</accession>
<sequence>MRWPWNEKKNEEKESEVVLRPESGSSGGGSIDYLFPMLLPPGDEELLHHWEEAGTYLITRNRSDLSSPVVLLLVENTLSVYVQAVGDVTLFDILYTSVKPESPLGYLCRAREAQIALSLPTPTCQLPPLPRRPTIVMATCGFGEGGT</sequence>
<protein>
    <submittedName>
        <fullName evidence="1">Uncharacterized protein</fullName>
    </submittedName>
</protein>
<dbReference type="Proteomes" id="UP001157502">
    <property type="component" value="Chromosome 4"/>
</dbReference>
<organism evidence="1 2">
    <name type="scientific">Dallia pectoralis</name>
    <name type="common">Alaska blackfish</name>
    <dbReference type="NCBI Taxonomy" id="75939"/>
    <lineage>
        <taxon>Eukaryota</taxon>
        <taxon>Metazoa</taxon>
        <taxon>Chordata</taxon>
        <taxon>Craniata</taxon>
        <taxon>Vertebrata</taxon>
        <taxon>Euteleostomi</taxon>
        <taxon>Actinopterygii</taxon>
        <taxon>Neopterygii</taxon>
        <taxon>Teleostei</taxon>
        <taxon>Protacanthopterygii</taxon>
        <taxon>Esociformes</taxon>
        <taxon>Umbridae</taxon>
        <taxon>Dallia</taxon>
    </lineage>
</organism>
<evidence type="ECO:0000313" key="1">
    <source>
        <dbReference type="EMBL" id="KAJ8012637.1"/>
    </source>
</evidence>
<name>A0ACC2H9T1_DALPE</name>
<proteinExistence type="predicted"/>